<dbReference type="EMBL" id="CP039354">
    <property type="protein sequence ID" value="QCE10672.1"/>
    <property type="molecule type" value="Genomic_DNA"/>
</dbReference>
<accession>A0A4D6NCN9</accession>
<keyword evidence="2" id="KW-1185">Reference proteome</keyword>
<sequence length="198" mass="20548">MKRQSSRTATVHGGCGKARADNAKVAGVCVSGSICGGDCGNGAGVMVRSVNGEDGCCGGRHGCARGRRTCWWLARLQVQWRREDGGAAEKAPLVRGGGAELRDLLQWCGVPPRGGQKRGEDGDALVARALQRCSGDGTAMMRMRCGSSVVERGGRKKTNSRFDGGRWWRNSGGTAAAARLVVAGEVGGGGCRGGWKGN</sequence>
<evidence type="ECO:0000313" key="2">
    <source>
        <dbReference type="Proteomes" id="UP000501690"/>
    </source>
</evidence>
<protein>
    <submittedName>
        <fullName evidence="1">Uncharacterized protein</fullName>
    </submittedName>
</protein>
<reference evidence="1 2" key="1">
    <citation type="submission" date="2019-04" db="EMBL/GenBank/DDBJ databases">
        <title>An improved genome assembly and genetic linkage map for asparagus bean, Vigna unguiculata ssp. sesquipedialis.</title>
        <authorList>
            <person name="Xia Q."/>
            <person name="Zhang R."/>
            <person name="Dong Y."/>
        </authorList>
    </citation>
    <scope>NUCLEOTIDE SEQUENCE [LARGE SCALE GENOMIC DNA]</scope>
    <source>
        <tissue evidence="1">Leaf</tissue>
    </source>
</reference>
<dbReference type="AlphaFoldDB" id="A0A4D6NCN9"/>
<proteinExistence type="predicted"/>
<dbReference type="Proteomes" id="UP000501690">
    <property type="component" value="Linkage Group LG10"/>
</dbReference>
<name>A0A4D6NCN9_VIGUN</name>
<evidence type="ECO:0000313" key="1">
    <source>
        <dbReference type="EMBL" id="QCE10672.1"/>
    </source>
</evidence>
<organism evidence="1 2">
    <name type="scientific">Vigna unguiculata</name>
    <name type="common">Cowpea</name>
    <dbReference type="NCBI Taxonomy" id="3917"/>
    <lineage>
        <taxon>Eukaryota</taxon>
        <taxon>Viridiplantae</taxon>
        <taxon>Streptophyta</taxon>
        <taxon>Embryophyta</taxon>
        <taxon>Tracheophyta</taxon>
        <taxon>Spermatophyta</taxon>
        <taxon>Magnoliopsida</taxon>
        <taxon>eudicotyledons</taxon>
        <taxon>Gunneridae</taxon>
        <taxon>Pentapetalae</taxon>
        <taxon>rosids</taxon>
        <taxon>fabids</taxon>
        <taxon>Fabales</taxon>
        <taxon>Fabaceae</taxon>
        <taxon>Papilionoideae</taxon>
        <taxon>50 kb inversion clade</taxon>
        <taxon>NPAAA clade</taxon>
        <taxon>indigoferoid/millettioid clade</taxon>
        <taxon>Phaseoleae</taxon>
        <taxon>Vigna</taxon>
    </lineage>
</organism>
<gene>
    <name evidence="1" type="ORF">DEO72_LG10g1903</name>
</gene>